<dbReference type="GO" id="GO:0005886">
    <property type="term" value="C:plasma membrane"/>
    <property type="evidence" value="ECO:0007669"/>
    <property type="project" value="UniProtKB-SubCell"/>
</dbReference>
<comment type="similarity">
    <text evidence="2">Belongs to the amino acid-polyamine-organocation (APC) superfamily. L-type amino acid transporter (LAT) (TC 2.A.3.8) family.</text>
</comment>
<evidence type="ECO:0000256" key="8">
    <source>
        <dbReference type="SAM" id="Phobius"/>
    </source>
</evidence>
<dbReference type="OrthoDB" id="3257095at2759"/>
<comment type="caution">
    <text evidence="9">The sequence shown here is derived from an EMBL/GenBank/DDBJ whole genome shotgun (WGS) entry which is preliminary data.</text>
</comment>
<reference evidence="9 10" key="1">
    <citation type="journal article" date="2019" name="Commun. Biol.">
        <title>The bagworm genome reveals a unique fibroin gene that provides high tensile strength.</title>
        <authorList>
            <person name="Kono N."/>
            <person name="Nakamura H."/>
            <person name="Ohtoshi R."/>
            <person name="Tomita M."/>
            <person name="Numata K."/>
            <person name="Arakawa K."/>
        </authorList>
    </citation>
    <scope>NUCLEOTIDE SEQUENCE [LARGE SCALE GENOMIC DNA]</scope>
</reference>
<keyword evidence="5 8" id="KW-0812">Transmembrane</keyword>
<evidence type="ECO:0000256" key="5">
    <source>
        <dbReference type="ARBA" id="ARBA00022692"/>
    </source>
</evidence>
<name>A0A4C1ZQJ6_EUMVA</name>
<keyword evidence="7 8" id="KW-0472">Membrane</keyword>
<accession>A0A4C1ZQJ6</accession>
<evidence type="ECO:0000256" key="3">
    <source>
        <dbReference type="ARBA" id="ARBA00022448"/>
    </source>
</evidence>
<dbReference type="GO" id="GO:0015179">
    <property type="term" value="F:L-amino acid transmembrane transporter activity"/>
    <property type="evidence" value="ECO:0007669"/>
    <property type="project" value="TreeGrafter"/>
</dbReference>
<dbReference type="AlphaFoldDB" id="A0A4C1ZQJ6"/>
<feature type="transmembrane region" description="Helical" evidence="8">
    <location>
        <begin position="21"/>
        <end position="41"/>
    </location>
</feature>
<sequence length="399" mass="43532">MSENGVAYQETTDRVRMRKQLGLLEGVAIILGIIFGSGIFISPKEVLTQTGSVWGSLTVWIACGVLATLGALSYAELGTTLAQSGGDYHYINEAYGSLPAFLYLWDANFVFVPSTNAIMSLTFANNIMKPIFRNCPIDAIAKKLVAAATLCFLTFINAYDIKFTTRVQNVFMFTKITSLVIIIVAGLVWIAKGGVENFEDGWAGTKTSVGDWSVAFYSGIFSYSGWSYLNFMTEELRDPFVNLPRAIFISLPLVTAIYVLANISYLAVLGPLGVQATEAVAVDFAAVALGWLEWAMPALVAVAVVGGLSVHVMASSRMCFAGARNGHMPQLLAHINHKCMSPMPSLIFLLVISLIMLIPDNLTTLITYCTVVESFFMTLSCSAVLYLRYKRPDLPRPIK</sequence>
<feature type="transmembrane region" description="Helical" evidence="8">
    <location>
        <begin position="341"/>
        <end position="359"/>
    </location>
</feature>
<dbReference type="InterPro" id="IPR050598">
    <property type="entry name" value="AminoAcid_Transporter"/>
</dbReference>
<feature type="transmembrane region" description="Helical" evidence="8">
    <location>
        <begin position="243"/>
        <end position="268"/>
    </location>
</feature>
<keyword evidence="10" id="KW-1185">Reference proteome</keyword>
<evidence type="ECO:0000256" key="7">
    <source>
        <dbReference type="ARBA" id="ARBA00023136"/>
    </source>
</evidence>
<feature type="transmembrane region" description="Helical" evidence="8">
    <location>
        <begin position="294"/>
        <end position="320"/>
    </location>
</feature>
<dbReference type="Gene3D" id="1.20.1740.10">
    <property type="entry name" value="Amino acid/polyamine transporter I"/>
    <property type="match status" value="1"/>
</dbReference>
<keyword evidence="3" id="KW-0813">Transport</keyword>
<dbReference type="Pfam" id="PF13520">
    <property type="entry name" value="AA_permease_2"/>
    <property type="match status" value="1"/>
</dbReference>
<evidence type="ECO:0000256" key="2">
    <source>
        <dbReference type="ARBA" id="ARBA00007040"/>
    </source>
</evidence>
<feature type="transmembrane region" description="Helical" evidence="8">
    <location>
        <begin position="365"/>
        <end position="387"/>
    </location>
</feature>
<dbReference type="InterPro" id="IPR002293">
    <property type="entry name" value="AA/rel_permease1"/>
</dbReference>
<dbReference type="FunFam" id="1.20.1740.10:FF:000003">
    <property type="entry name" value="Y+L amino acid transporter 1 isoform X1"/>
    <property type="match status" value="1"/>
</dbReference>
<dbReference type="PANTHER" id="PTHR11785">
    <property type="entry name" value="AMINO ACID TRANSPORTER"/>
    <property type="match status" value="1"/>
</dbReference>
<evidence type="ECO:0000313" key="9">
    <source>
        <dbReference type="EMBL" id="GBP88917.1"/>
    </source>
</evidence>
<dbReference type="PIRSF" id="PIRSF006060">
    <property type="entry name" value="AA_transporter"/>
    <property type="match status" value="1"/>
</dbReference>
<dbReference type="STRING" id="151549.A0A4C1ZQJ6"/>
<organism evidence="9 10">
    <name type="scientific">Eumeta variegata</name>
    <name type="common">Bagworm moth</name>
    <name type="synonym">Eumeta japonica</name>
    <dbReference type="NCBI Taxonomy" id="151549"/>
    <lineage>
        <taxon>Eukaryota</taxon>
        <taxon>Metazoa</taxon>
        <taxon>Ecdysozoa</taxon>
        <taxon>Arthropoda</taxon>
        <taxon>Hexapoda</taxon>
        <taxon>Insecta</taxon>
        <taxon>Pterygota</taxon>
        <taxon>Neoptera</taxon>
        <taxon>Endopterygota</taxon>
        <taxon>Lepidoptera</taxon>
        <taxon>Glossata</taxon>
        <taxon>Ditrysia</taxon>
        <taxon>Tineoidea</taxon>
        <taxon>Psychidae</taxon>
        <taxon>Oiketicinae</taxon>
        <taxon>Eumeta</taxon>
    </lineage>
</organism>
<proteinExistence type="inferred from homology"/>
<feature type="transmembrane region" description="Helical" evidence="8">
    <location>
        <begin position="212"/>
        <end position="231"/>
    </location>
</feature>
<evidence type="ECO:0000256" key="4">
    <source>
        <dbReference type="ARBA" id="ARBA00022475"/>
    </source>
</evidence>
<dbReference type="EMBL" id="BGZK01001965">
    <property type="protein sequence ID" value="GBP88917.1"/>
    <property type="molecule type" value="Genomic_DNA"/>
</dbReference>
<gene>
    <name evidence="9" type="primary">Slc7a6</name>
    <name evidence="9" type="ORF">EVAR_67389_1</name>
</gene>
<feature type="transmembrane region" description="Helical" evidence="8">
    <location>
        <begin position="53"/>
        <end position="77"/>
    </location>
</feature>
<keyword evidence="4" id="KW-1003">Cell membrane</keyword>
<evidence type="ECO:0000256" key="1">
    <source>
        <dbReference type="ARBA" id="ARBA00004651"/>
    </source>
</evidence>
<comment type="subcellular location">
    <subcellularLocation>
        <location evidence="1">Cell membrane</location>
        <topology evidence="1">Multi-pass membrane protein</topology>
    </subcellularLocation>
</comment>
<feature type="transmembrane region" description="Helical" evidence="8">
    <location>
        <begin position="170"/>
        <end position="192"/>
    </location>
</feature>
<feature type="non-terminal residue" evidence="9">
    <location>
        <position position="399"/>
    </location>
</feature>
<evidence type="ECO:0000313" key="10">
    <source>
        <dbReference type="Proteomes" id="UP000299102"/>
    </source>
</evidence>
<evidence type="ECO:0000256" key="6">
    <source>
        <dbReference type="ARBA" id="ARBA00022989"/>
    </source>
</evidence>
<dbReference type="PANTHER" id="PTHR11785:SF535">
    <property type="entry name" value="GH08870P"/>
    <property type="match status" value="1"/>
</dbReference>
<dbReference type="Proteomes" id="UP000299102">
    <property type="component" value="Unassembled WGS sequence"/>
</dbReference>
<keyword evidence="6 8" id="KW-1133">Transmembrane helix</keyword>
<protein>
    <submittedName>
        <fullName evidence="9">Y+L amino acid transporter 2</fullName>
    </submittedName>
</protein>